<evidence type="ECO:0000256" key="1">
    <source>
        <dbReference type="SAM" id="Phobius"/>
    </source>
</evidence>
<dbReference type="SMART" id="SM00460">
    <property type="entry name" value="TGc"/>
    <property type="match status" value="1"/>
</dbReference>
<evidence type="ECO:0000313" key="4">
    <source>
        <dbReference type="Proteomes" id="UP000722459"/>
    </source>
</evidence>
<sequence length="570" mass="64677">MRKIIFILLIILVLSIVSAEEFYPTTIAGLKTEVRLHGFGTISGLKDGEDLSFQTITFPDSSFQKTKVIRELLYIDGKTIFPTYTLDEFDNKQVNFKIPYNGDFTYELVAEINTTALLHEMTDYNLGNIDDDVANFLKSSEKVESDSTQILTLTKNKLQSNSFFDSLTNTIFWVNDYVKYAEGAEFNQYYLMQKSAVDTLLEKKGVCDEFSNLAAAMLRAKGIPTRLAIGITYDGHEWGNHAWLEVYHNEFGWIPSDPTFREAGFVDATHIRLGSFSDVSQSVAKASYPSHASITFQTQTLPEVKIIDKNYFSHVSLTATNTEFLTNQWNEFPVKIKNLTNATLIVPIKIRKNYNSLLIDEKIKSVILKAGEETEVIFNIYPNISLNDNELAKGTITFDSLNEPYLVDFTIKPFLGYNNGEIKVLDVTPIAFENKLIFEIKLANLTNEDANINITLVTPDGNKIWKENTKAFSIESYAKEKYDYAFGEHILIIDTPTQNYTQYIYPIKSKTQVITKPKDPKVVQKITTGDENKNDYEGINIEFMILIGLGVLTAVAIALIFLFATRKRYV</sequence>
<dbReference type="Gene3D" id="3.10.620.30">
    <property type="match status" value="1"/>
</dbReference>
<dbReference type="AlphaFoldDB" id="A0A8T5GEF1"/>
<protein>
    <submittedName>
        <fullName evidence="3">Transglutaminase domain-containing protein</fullName>
    </submittedName>
</protein>
<gene>
    <name evidence="3" type="ORF">HON47_01855</name>
</gene>
<evidence type="ECO:0000259" key="2">
    <source>
        <dbReference type="SMART" id="SM00460"/>
    </source>
</evidence>
<reference evidence="3" key="1">
    <citation type="journal article" date="2021" name="ISME J.">
        <title>Mercury methylation by metabolically versatile and cosmopolitan marine bacteria.</title>
        <authorList>
            <person name="Lin H."/>
            <person name="Ascher D.B."/>
            <person name="Myung Y."/>
            <person name="Lamborg C.H."/>
            <person name="Hallam S.J."/>
            <person name="Gionfriddo C.M."/>
            <person name="Holt K.E."/>
            <person name="Moreau J.W."/>
        </authorList>
    </citation>
    <scope>NUCLEOTIDE SEQUENCE</scope>
    <source>
        <strain evidence="3">SI075_bin30</strain>
    </source>
</reference>
<keyword evidence="1" id="KW-1133">Transmembrane helix</keyword>
<feature type="transmembrane region" description="Helical" evidence="1">
    <location>
        <begin position="543"/>
        <end position="564"/>
    </location>
</feature>
<organism evidence="3 4">
    <name type="scientific">Candidatus Iainarchaeum sp</name>
    <dbReference type="NCBI Taxonomy" id="3101447"/>
    <lineage>
        <taxon>Archaea</taxon>
        <taxon>Candidatus Iainarchaeota</taxon>
        <taxon>Candidatus Iainarchaeia</taxon>
        <taxon>Candidatus Iainarchaeales</taxon>
        <taxon>Candidatus Iainarchaeaceae</taxon>
        <taxon>Candidatus Iainarchaeum</taxon>
    </lineage>
</organism>
<evidence type="ECO:0000313" key="3">
    <source>
        <dbReference type="EMBL" id="MBT4870292.1"/>
    </source>
</evidence>
<keyword evidence="1" id="KW-0812">Transmembrane</keyword>
<dbReference type="PANTHER" id="PTHR33490:SF3">
    <property type="entry name" value="CONSERVED INTEGRAL MEMBRANE PROTEIN"/>
    <property type="match status" value="1"/>
</dbReference>
<name>A0A8T5GEF1_9ARCH</name>
<dbReference type="Pfam" id="PF01841">
    <property type="entry name" value="Transglut_core"/>
    <property type="match status" value="1"/>
</dbReference>
<feature type="domain" description="Transglutaminase-like" evidence="2">
    <location>
        <begin position="199"/>
        <end position="260"/>
    </location>
</feature>
<dbReference type="Proteomes" id="UP000722459">
    <property type="component" value="Unassembled WGS sequence"/>
</dbReference>
<accession>A0A8T5GEF1</accession>
<dbReference type="InterPro" id="IPR002931">
    <property type="entry name" value="Transglutaminase-like"/>
</dbReference>
<dbReference type="SUPFAM" id="SSF54001">
    <property type="entry name" value="Cysteine proteinases"/>
    <property type="match status" value="1"/>
</dbReference>
<dbReference type="InterPro" id="IPR038765">
    <property type="entry name" value="Papain-like_cys_pep_sf"/>
</dbReference>
<proteinExistence type="predicted"/>
<comment type="caution">
    <text evidence="3">The sequence shown here is derived from an EMBL/GenBank/DDBJ whole genome shotgun (WGS) entry which is preliminary data.</text>
</comment>
<dbReference type="PANTHER" id="PTHR33490">
    <property type="entry name" value="BLR5614 PROTEIN-RELATED"/>
    <property type="match status" value="1"/>
</dbReference>
<keyword evidence="1" id="KW-0472">Membrane</keyword>
<dbReference type="EMBL" id="JABJNZ010000026">
    <property type="protein sequence ID" value="MBT4870292.1"/>
    <property type="molecule type" value="Genomic_DNA"/>
</dbReference>